<evidence type="ECO:0000313" key="4">
    <source>
        <dbReference type="Proteomes" id="UP000000442"/>
    </source>
</evidence>
<dbReference type="HOGENOM" id="CLU_167475_0_0_7"/>
<evidence type="ECO:0000259" key="2">
    <source>
        <dbReference type="PROSITE" id="PS50222"/>
    </source>
</evidence>
<feature type="compositionally biased region" description="Polar residues" evidence="1">
    <location>
        <begin position="34"/>
        <end position="43"/>
    </location>
</feature>
<reference evidence="3 4" key="1">
    <citation type="journal article" date="2009" name="Environ. Microbiol.">
        <title>Genome sequence of Desulfobacterium autotrophicum HRM2, a marine sulfate reducer oxidizing organic carbon completely to carbon dioxide.</title>
        <authorList>
            <person name="Strittmatter A.W."/>
            <person name="Liesegang H."/>
            <person name="Rabus R."/>
            <person name="Decker I."/>
            <person name="Amann J."/>
            <person name="Andres S."/>
            <person name="Henne A."/>
            <person name="Fricke W.F."/>
            <person name="Martinez-Arias R."/>
            <person name="Bartels D."/>
            <person name="Goesmann A."/>
            <person name="Krause L."/>
            <person name="Puehler A."/>
            <person name="Klenk H.P."/>
            <person name="Richter M."/>
            <person name="Schuler M."/>
            <person name="Gloeckner F.O."/>
            <person name="Meyerdierks A."/>
            <person name="Gottschalk G."/>
            <person name="Amann R."/>
        </authorList>
    </citation>
    <scope>NUCLEOTIDE SEQUENCE [LARGE SCALE GENOMIC DNA]</scope>
    <source>
        <strain evidence="4">ATCC 43914 / DSM 3382 / HRM2</strain>
    </source>
</reference>
<feature type="compositionally biased region" description="Basic and acidic residues" evidence="1">
    <location>
        <begin position="59"/>
        <end position="80"/>
    </location>
</feature>
<dbReference type="KEGG" id="dat:HRM2_01140"/>
<keyword evidence="4" id="KW-1185">Reference proteome</keyword>
<dbReference type="AlphaFoldDB" id="C0QEC0"/>
<evidence type="ECO:0000313" key="3">
    <source>
        <dbReference type="EMBL" id="ACN13237.1"/>
    </source>
</evidence>
<dbReference type="STRING" id="177437.HRM2_01140"/>
<dbReference type="Proteomes" id="UP000000442">
    <property type="component" value="Chromosome"/>
</dbReference>
<dbReference type="EMBL" id="CP001087">
    <property type="protein sequence ID" value="ACN13237.1"/>
    <property type="molecule type" value="Genomic_DNA"/>
</dbReference>
<protein>
    <submittedName>
        <fullName evidence="3">Calcium-binding EF hand domain protein</fullName>
    </submittedName>
</protein>
<sequence length="106" mass="11426">MKIMELSKKTLVVFSGILMLTAGITGCTGYQGGSDRNSSRQGGSQQGPPPSKAQLFSQYDKDHDGKLSKEEFPGPDKDFTQFDVNQDGFLDKDEVPDSPPSGPKKG</sequence>
<dbReference type="PROSITE" id="PS51257">
    <property type="entry name" value="PROKAR_LIPOPROTEIN"/>
    <property type="match status" value="1"/>
</dbReference>
<feature type="region of interest" description="Disordered" evidence="1">
    <location>
        <begin position="28"/>
        <end position="106"/>
    </location>
</feature>
<dbReference type="RefSeq" id="WP_012662488.1">
    <property type="nucleotide sequence ID" value="NC_012108.1"/>
</dbReference>
<dbReference type="InterPro" id="IPR002048">
    <property type="entry name" value="EF_hand_dom"/>
</dbReference>
<dbReference type="OrthoDB" id="6400010at2"/>
<dbReference type="InterPro" id="IPR018247">
    <property type="entry name" value="EF_Hand_1_Ca_BS"/>
</dbReference>
<organism evidence="3 4">
    <name type="scientific">Desulforapulum autotrophicum (strain ATCC 43914 / DSM 3382 / VKM B-1955 / HRM2)</name>
    <name type="common">Desulfobacterium autotrophicum</name>
    <dbReference type="NCBI Taxonomy" id="177437"/>
    <lineage>
        <taxon>Bacteria</taxon>
        <taxon>Pseudomonadati</taxon>
        <taxon>Thermodesulfobacteriota</taxon>
        <taxon>Desulfobacteria</taxon>
        <taxon>Desulfobacterales</taxon>
        <taxon>Desulfobacteraceae</taxon>
        <taxon>Desulforapulum</taxon>
    </lineage>
</organism>
<dbReference type="GO" id="GO:0005509">
    <property type="term" value="F:calcium ion binding"/>
    <property type="evidence" value="ECO:0007669"/>
    <property type="project" value="InterPro"/>
</dbReference>
<feature type="domain" description="EF-hand" evidence="2">
    <location>
        <begin position="54"/>
        <end position="82"/>
    </location>
</feature>
<name>C0QEC0_DESAH</name>
<accession>C0QEC0</accession>
<gene>
    <name evidence="3" type="ordered locus">HRM2_01140</name>
</gene>
<evidence type="ECO:0000256" key="1">
    <source>
        <dbReference type="SAM" id="MobiDB-lite"/>
    </source>
</evidence>
<dbReference type="PROSITE" id="PS00018">
    <property type="entry name" value="EF_HAND_1"/>
    <property type="match status" value="2"/>
</dbReference>
<feature type="compositionally biased region" description="Pro residues" evidence="1">
    <location>
        <begin position="97"/>
        <end position="106"/>
    </location>
</feature>
<dbReference type="Gene3D" id="1.10.238.10">
    <property type="entry name" value="EF-hand"/>
    <property type="match status" value="1"/>
</dbReference>
<dbReference type="Pfam" id="PF13202">
    <property type="entry name" value="EF-hand_5"/>
    <property type="match status" value="2"/>
</dbReference>
<proteinExistence type="predicted"/>
<dbReference type="PROSITE" id="PS50222">
    <property type="entry name" value="EF_HAND_2"/>
    <property type="match status" value="1"/>
</dbReference>
<dbReference type="InterPro" id="IPR011992">
    <property type="entry name" value="EF-hand-dom_pair"/>
</dbReference>
<dbReference type="SUPFAM" id="SSF47473">
    <property type="entry name" value="EF-hand"/>
    <property type="match status" value="1"/>
</dbReference>